<reference evidence="1" key="1">
    <citation type="submission" date="2014-09" db="EMBL/GenBank/DDBJ databases">
        <authorList>
            <person name="Magalhaes I.L.F."/>
            <person name="Oliveira U."/>
            <person name="Santos F.R."/>
            <person name="Vidigal T.H.D.A."/>
            <person name="Brescovit A.D."/>
            <person name="Santos A.J."/>
        </authorList>
    </citation>
    <scope>NUCLEOTIDE SEQUENCE</scope>
    <source>
        <tissue evidence="1">Shoot tissue taken approximately 20 cm above the soil surface</tissue>
    </source>
</reference>
<proteinExistence type="predicted"/>
<name>A0A0A8YK05_ARUDO</name>
<sequence length="70" mass="8246">MNRARDHYLHNTDVTMLHTRFIDCSRSYLLLSSTSSLVFLHRSFGCFRVLSRRGPGQHRLLPDRIHLSYS</sequence>
<organism evidence="1">
    <name type="scientific">Arundo donax</name>
    <name type="common">Giant reed</name>
    <name type="synonym">Donax arundinaceus</name>
    <dbReference type="NCBI Taxonomy" id="35708"/>
    <lineage>
        <taxon>Eukaryota</taxon>
        <taxon>Viridiplantae</taxon>
        <taxon>Streptophyta</taxon>
        <taxon>Embryophyta</taxon>
        <taxon>Tracheophyta</taxon>
        <taxon>Spermatophyta</taxon>
        <taxon>Magnoliopsida</taxon>
        <taxon>Liliopsida</taxon>
        <taxon>Poales</taxon>
        <taxon>Poaceae</taxon>
        <taxon>PACMAD clade</taxon>
        <taxon>Arundinoideae</taxon>
        <taxon>Arundineae</taxon>
        <taxon>Arundo</taxon>
    </lineage>
</organism>
<dbReference type="EMBL" id="GBRH01271982">
    <property type="protein sequence ID" value="JAD25913.1"/>
    <property type="molecule type" value="Transcribed_RNA"/>
</dbReference>
<accession>A0A0A8YK05</accession>
<protein>
    <submittedName>
        <fullName evidence="1">Uncharacterized protein</fullName>
    </submittedName>
</protein>
<dbReference type="AlphaFoldDB" id="A0A0A8YK05"/>
<evidence type="ECO:0000313" key="1">
    <source>
        <dbReference type="EMBL" id="JAD25913.1"/>
    </source>
</evidence>
<reference evidence="1" key="2">
    <citation type="journal article" date="2015" name="Data Brief">
        <title>Shoot transcriptome of the giant reed, Arundo donax.</title>
        <authorList>
            <person name="Barrero R.A."/>
            <person name="Guerrero F.D."/>
            <person name="Moolhuijzen P."/>
            <person name="Goolsby J.A."/>
            <person name="Tidwell J."/>
            <person name="Bellgard S.E."/>
            <person name="Bellgard M.I."/>
        </authorList>
    </citation>
    <scope>NUCLEOTIDE SEQUENCE</scope>
    <source>
        <tissue evidence="1">Shoot tissue taken approximately 20 cm above the soil surface</tissue>
    </source>
</reference>